<feature type="transmembrane region" description="Helical" evidence="1">
    <location>
        <begin position="128"/>
        <end position="151"/>
    </location>
</feature>
<comment type="caution">
    <text evidence="2">The sequence shown here is derived from an EMBL/GenBank/DDBJ whole genome shotgun (WGS) entry which is preliminary data.</text>
</comment>
<organism evidence="2 3">
    <name type="scientific">Siminovitchia sediminis</name>
    <dbReference type="NCBI Taxonomy" id="1274353"/>
    <lineage>
        <taxon>Bacteria</taxon>
        <taxon>Bacillati</taxon>
        <taxon>Bacillota</taxon>
        <taxon>Bacilli</taxon>
        <taxon>Bacillales</taxon>
        <taxon>Bacillaceae</taxon>
        <taxon>Siminovitchia</taxon>
    </lineage>
</organism>
<protein>
    <submittedName>
        <fullName evidence="2">QueT transporter family protein</fullName>
    </submittedName>
</protein>
<dbReference type="Gene3D" id="1.10.1760.20">
    <property type="match status" value="1"/>
</dbReference>
<proteinExistence type="predicted"/>
<sequence length="170" mass="19333">MNIKTLAVNGILAALYIAVSFFIQPFGFTNIQFRISEIFNHLVVFNKNYIYGIVIGVFLTNLLFSPLGVYDLVFGVAQSIIALLITIASAKYIKNIWPRMILNTLVFTFTMFLIAFELNLVLGFPFFVTWFTIAVGEFAVMIAGAPVIYYLNKRIRFDKLISEEDGTNRF</sequence>
<keyword evidence="1" id="KW-1133">Transmembrane helix</keyword>
<feature type="transmembrane region" description="Helical" evidence="1">
    <location>
        <begin position="49"/>
        <end position="67"/>
    </location>
</feature>
<name>A0ABW4KNE0_9BACI</name>
<keyword evidence="3" id="KW-1185">Reference proteome</keyword>
<dbReference type="PANTHER" id="PTHR40044">
    <property type="entry name" value="INTEGRAL MEMBRANE PROTEIN-RELATED"/>
    <property type="match status" value="1"/>
</dbReference>
<gene>
    <name evidence="2" type="ORF">ACFSCZ_13530</name>
</gene>
<dbReference type="PIRSF" id="PIRSF031501">
    <property type="entry name" value="QueT"/>
    <property type="match status" value="1"/>
</dbReference>
<evidence type="ECO:0000256" key="1">
    <source>
        <dbReference type="SAM" id="Phobius"/>
    </source>
</evidence>
<dbReference type="Pfam" id="PF06177">
    <property type="entry name" value="QueT"/>
    <property type="match status" value="1"/>
</dbReference>
<accession>A0ABW4KNE0</accession>
<keyword evidence="1" id="KW-0472">Membrane</keyword>
<dbReference type="InterPro" id="IPR010387">
    <property type="entry name" value="QueT"/>
</dbReference>
<feature type="transmembrane region" description="Helical" evidence="1">
    <location>
        <begin position="73"/>
        <end position="93"/>
    </location>
</feature>
<evidence type="ECO:0000313" key="2">
    <source>
        <dbReference type="EMBL" id="MFD1707743.1"/>
    </source>
</evidence>
<dbReference type="PANTHER" id="PTHR40044:SF1">
    <property type="entry name" value="INTEGRAL MEMBRANE PROTEIN"/>
    <property type="match status" value="1"/>
</dbReference>
<evidence type="ECO:0000313" key="3">
    <source>
        <dbReference type="Proteomes" id="UP001597301"/>
    </source>
</evidence>
<keyword evidence="1" id="KW-0812">Transmembrane</keyword>
<dbReference type="RefSeq" id="WP_380774541.1">
    <property type="nucleotide sequence ID" value="NZ_JBHUEO010000044.1"/>
</dbReference>
<dbReference type="Proteomes" id="UP001597301">
    <property type="component" value="Unassembled WGS sequence"/>
</dbReference>
<reference evidence="3" key="1">
    <citation type="journal article" date="2019" name="Int. J. Syst. Evol. Microbiol.">
        <title>The Global Catalogue of Microorganisms (GCM) 10K type strain sequencing project: providing services to taxonomists for standard genome sequencing and annotation.</title>
        <authorList>
            <consortium name="The Broad Institute Genomics Platform"/>
            <consortium name="The Broad Institute Genome Sequencing Center for Infectious Disease"/>
            <person name="Wu L."/>
            <person name="Ma J."/>
        </authorList>
    </citation>
    <scope>NUCLEOTIDE SEQUENCE [LARGE SCALE GENOMIC DNA]</scope>
    <source>
        <strain evidence="3">CGMCC 1.12295</strain>
    </source>
</reference>
<feature type="transmembrane region" description="Helical" evidence="1">
    <location>
        <begin position="100"/>
        <end position="122"/>
    </location>
</feature>
<feature type="transmembrane region" description="Helical" evidence="1">
    <location>
        <begin position="6"/>
        <end position="28"/>
    </location>
</feature>
<dbReference type="EMBL" id="JBHUEO010000044">
    <property type="protein sequence ID" value="MFD1707743.1"/>
    <property type="molecule type" value="Genomic_DNA"/>
</dbReference>